<dbReference type="AlphaFoldDB" id="A0A177NWT2"/>
<sequence>MAELILYGSDGCHLCEDAETLLVQAGAHFVKQEILNDDAVYQRYALRIPVLRDPADGTELNWPFDAEQVAAFLAER</sequence>
<dbReference type="InterPro" id="IPR008554">
    <property type="entry name" value="Glutaredoxin-like"/>
</dbReference>
<protein>
    <submittedName>
        <fullName evidence="1">Glutaredoxin</fullName>
    </submittedName>
</protein>
<evidence type="ECO:0000313" key="1">
    <source>
        <dbReference type="EMBL" id="OAI22391.1"/>
    </source>
</evidence>
<dbReference type="Proteomes" id="UP000077628">
    <property type="component" value="Unassembled WGS sequence"/>
</dbReference>
<name>A0A177NWT2_9GAMM</name>
<dbReference type="Gene3D" id="3.40.30.10">
    <property type="entry name" value="Glutaredoxin"/>
    <property type="match status" value="1"/>
</dbReference>
<dbReference type="STRING" id="702114.A1355_01895"/>
<reference evidence="2" key="1">
    <citation type="submission" date="2016-03" db="EMBL/GenBank/DDBJ databases">
        <authorList>
            <person name="Heylen K."/>
            <person name="De Vos P."/>
            <person name="Vekeman B."/>
        </authorList>
    </citation>
    <scope>NUCLEOTIDE SEQUENCE [LARGE SCALE GENOMIC DNA]</scope>
    <source>
        <strain evidence="2">R-45383</strain>
    </source>
</reference>
<accession>A0A177NWT2</accession>
<organism evidence="1 2">
    <name type="scientific">Methylomonas koyamae</name>
    <dbReference type="NCBI Taxonomy" id="702114"/>
    <lineage>
        <taxon>Bacteria</taxon>
        <taxon>Pseudomonadati</taxon>
        <taxon>Pseudomonadota</taxon>
        <taxon>Gammaproteobacteria</taxon>
        <taxon>Methylococcales</taxon>
        <taxon>Methylococcaceae</taxon>
        <taxon>Methylomonas</taxon>
    </lineage>
</organism>
<comment type="caution">
    <text evidence="1">The sequence shown here is derived from an EMBL/GenBank/DDBJ whole genome shotgun (WGS) entry which is preliminary data.</text>
</comment>
<dbReference type="RefSeq" id="WP_064026318.1">
    <property type="nucleotide sequence ID" value="NZ_LUUK01000078.1"/>
</dbReference>
<gene>
    <name evidence="1" type="ORF">A1355_01895</name>
</gene>
<dbReference type="SUPFAM" id="SSF52833">
    <property type="entry name" value="Thioredoxin-like"/>
    <property type="match status" value="1"/>
</dbReference>
<evidence type="ECO:0000313" key="2">
    <source>
        <dbReference type="Proteomes" id="UP000077628"/>
    </source>
</evidence>
<proteinExistence type="predicted"/>
<dbReference type="OrthoDB" id="8537427at2"/>
<dbReference type="InterPro" id="IPR036249">
    <property type="entry name" value="Thioredoxin-like_sf"/>
</dbReference>
<keyword evidence="2" id="KW-1185">Reference proteome</keyword>
<dbReference type="Pfam" id="PF05768">
    <property type="entry name" value="Glrx-like"/>
    <property type="match status" value="1"/>
</dbReference>
<dbReference type="EMBL" id="LUUK01000078">
    <property type="protein sequence ID" value="OAI22391.1"/>
    <property type="molecule type" value="Genomic_DNA"/>
</dbReference>